<dbReference type="Proteomes" id="UP000698800">
    <property type="component" value="Unassembled WGS sequence"/>
</dbReference>
<evidence type="ECO:0000313" key="1">
    <source>
        <dbReference type="EMBL" id="KAH0536388.1"/>
    </source>
</evidence>
<keyword evidence="2" id="KW-1185">Reference proteome</keyword>
<comment type="caution">
    <text evidence="1">The sequence shown here is derived from an EMBL/GenBank/DDBJ whole genome shotgun (WGS) entry which is preliminary data.</text>
</comment>
<protein>
    <submittedName>
        <fullName evidence="1">Uncharacterized protein</fullName>
    </submittedName>
</protein>
<organism evidence="1 2">
    <name type="scientific">Glutinoglossum americanum</name>
    <dbReference type="NCBI Taxonomy" id="1670608"/>
    <lineage>
        <taxon>Eukaryota</taxon>
        <taxon>Fungi</taxon>
        <taxon>Dikarya</taxon>
        <taxon>Ascomycota</taxon>
        <taxon>Pezizomycotina</taxon>
        <taxon>Geoglossomycetes</taxon>
        <taxon>Geoglossales</taxon>
        <taxon>Geoglossaceae</taxon>
        <taxon>Glutinoglossum</taxon>
    </lineage>
</organism>
<sequence>MPTDSECLAFWNEENAKGPDALEHRGKAIKARWPLEADQMAYFAWSRRRAEKEEMEQMTSVPREDVKTTIPVLREDVKIMIDTTNYNSSTDRDGLAGALNRMIVPWLPIGKDPNGDIYRMVPGVYEVWPDRPDPETDREVLLKNVLGVNTNVQPEIPVQSRKAKFSESTKPSDESGDLEVGGFVFHQIGTLECWAGGPRELSCEDADNGPWEPTGFHVVVRFGRDGAANGVYVIYDFYPKDEFGGYDRGQKISDDYWGYLICGGQQFSIAKIADNLTELDFSRTFSIVEAVDYPVEIVRAVKTSGGAIVRATVA</sequence>
<proteinExistence type="predicted"/>
<reference evidence="1" key="1">
    <citation type="submission" date="2021-03" db="EMBL/GenBank/DDBJ databases">
        <title>Comparative genomics and phylogenomic investigation of the class Geoglossomycetes provide insights into ecological specialization and systematics.</title>
        <authorList>
            <person name="Melie T."/>
            <person name="Pirro S."/>
            <person name="Miller A.N."/>
            <person name="Quandt A."/>
        </authorList>
    </citation>
    <scope>NUCLEOTIDE SEQUENCE</scope>
    <source>
        <strain evidence="1">GBOQ0MN5Z8</strain>
    </source>
</reference>
<name>A0A9P8I096_9PEZI</name>
<gene>
    <name evidence="1" type="ORF">FGG08_006738</name>
</gene>
<evidence type="ECO:0000313" key="2">
    <source>
        <dbReference type="Proteomes" id="UP000698800"/>
    </source>
</evidence>
<dbReference type="EMBL" id="JAGHQL010000209">
    <property type="protein sequence ID" value="KAH0536388.1"/>
    <property type="molecule type" value="Genomic_DNA"/>
</dbReference>
<dbReference type="OrthoDB" id="5430299at2759"/>
<accession>A0A9P8I096</accession>
<dbReference type="AlphaFoldDB" id="A0A9P8I096"/>